<dbReference type="RefSeq" id="WP_012176255.1">
    <property type="nucleotide sequence ID" value="NC_009943.1"/>
</dbReference>
<dbReference type="HOGENOM" id="CLU_078912_1_0_7"/>
<accession>A8ZYB9</accession>
<dbReference type="AlphaFoldDB" id="A8ZYB9"/>
<evidence type="ECO:0000256" key="1">
    <source>
        <dbReference type="ARBA" id="ARBA00004496"/>
    </source>
</evidence>
<keyword evidence="3" id="KW-0963">Cytoplasm</keyword>
<dbReference type="NCBIfam" id="NF000582">
    <property type="entry name" value="PRK00006.1"/>
    <property type="match status" value="1"/>
</dbReference>
<dbReference type="KEGG" id="dol:Dole_2841"/>
<evidence type="ECO:0000313" key="10">
    <source>
        <dbReference type="Proteomes" id="UP000008561"/>
    </source>
</evidence>
<dbReference type="GO" id="GO:0005737">
    <property type="term" value="C:cytoplasm"/>
    <property type="evidence" value="ECO:0007669"/>
    <property type="project" value="UniProtKB-SubCell"/>
</dbReference>
<evidence type="ECO:0000256" key="5">
    <source>
        <dbReference type="ARBA" id="ARBA00022556"/>
    </source>
</evidence>
<dbReference type="GO" id="GO:0019171">
    <property type="term" value="F:(3R)-hydroxyacyl-[acyl-carrier-protein] dehydratase activity"/>
    <property type="evidence" value="ECO:0007669"/>
    <property type="project" value="UniProtKB-EC"/>
</dbReference>
<keyword evidence="4" id="KW-0444">Lipid biosynthesis</keyword>
<dbReference type="GO" id="GO:0016020">
    <property type="term" value="C:membrane"/>
    <property type="evidence" value="ECO:0007669"/>
    <property type="project" value="GOC"/>
</dbReference>
<dbReference type="GO" id="GO:0009245">
    <property type="term" value="P:lipid A biosynthetic process"/>
    <property type="evidence" value="ECO:0007669"/>
    <property type="project" value="UniProtKB-KW"/>
</dbReference>
<dbReference type="eggNOG" id="COG0764">
    <property type="taxonomic scope" value="Bacteria"/>
</dbReference>
<keyword evidence="6" id="KW-0443">Lipid metabolism</keyword>
<evidence type="ECO:0000256" key="2">
    <source>
        <dbReference type="ARBA" id="ARBA00013167"/>
    </source>
</evidence>
<keyword evidence="7" id="KW-0456">Lyase</keyword>
<dbReference type="PANTHER" id="PTHR30272:SF1">
    <property type="entry name" value="3-HYDROXYACYL-[ACYL-CARRIER-PROTEIN] DEHYDRATASE"/>
    <property type="match status" value="1"/>
</dbReference>
<dbReference type="EMBL" id="CP000859">
    <property type="protein sequence ID" value="ABW68644.1"/>
    <property type="molecule type" value="Genomic_DNA"/>
</dbReference>
<evidence type="ECO:0000256" key="3">
    <source>
        <dbReference type="ARBA" id="ARBA00022490"/>
    </source>
</evidence>
<evidence type="ECO:0000256" key="4">
    <source>
        <dbReference type="ARBA" id="ARBA00022516"/>
    </source>
</evidence>
<evidence type="ECO:0000256" key="8">
    <source>
        <dbReference type="ARBA" id="ARBA00025049"/>
    </source>
</evidence>
<keyword evidence="5" id="KW-0441">Lipid A biosynthesis</keyword>
<reference evidence="9 10" key="1">
    <citation type="submission" date="2007-10" db="EMBL/GenBank/DDBJ databases">
        <title>Complete sequence of Desulfococcus oleovorans Hxd3.</title>
        <authorList>
            <consortium name="US DOE Joint Genome Institute"/>
            <person name="Copeland A."/>
            <person name="Lucas S."/>
            <person name="Lapidus A."/>
            <person name="Barry K."/>
            <person name="Glavina del Rio T."/>
            <person name="Dalin E."/>
            <person name="Tice H."/>
            <person name="Pitluck S."/>
            <person name="Kiss H."/>
            <person name="Brettin T."/>
            <person name="Bruce D."/>
            <person name="Detter J.C."/>
            <person name="Han C."/>
            <person name="Schmutz J."/>
            <person name="Larimer F."/>
            <person name="Land M."/>
            <person name="Hauser L."/>
            <person name="Kyrpides N."/>
            <person name="Kim E."/>
            <person name="Wawrik B."/>
            <person name="Richardson P."/>
        </authorList>
    </citation>
    <scope>NUCLEOTIDE SEQUENCE [LARGE SCALE GENOMIC DNA]</scope>
    <source>
        <strain evidence="10">DSM 6200 / JCM 39069 / Hxd3</strain>
    </source>
</reference>
<evidence type="ECO:0000256" key="7">
    <source>
        <dbReference type="ARBA" id="ARBA00023239"/>
    </source>
</evidence>
<dbReference type="InterPro" id="IPR029069">
    <property type="entry name" value="HotDog_dom_sf"/>
</dbReference>
<gene>
    <name evidence="9" type="ordered locus">Dole_2841</name>
</gene>
<dbReference type="FunFam" id="3.10.129.10:FF:000001">
    <property type="entry name" value="3-hydroxyacyl-[acyl-carrier-protein] dehydratase FabZ"/>
    <property type="match status" value="1"/>
</dbReference>
<evidence type="ECO:0000256" key="6">
    <source>
        <dbReference type="ARBA" id="ARBA00023098"/>
    </source>
</evidence>
<comment type="subcellular location">
    <subcellularLocation>
        <location evidence="1">Cytoplasm</location>
    </subcellularLocation>
</comment>
<dbReference type="EC" id="4.2.1.59" evidence="2"/>
<dbReference type="PANTHER" id="PTHR30272">
    <property type="entry name" value="3-HYDROXYACYL-[ACYL-CARRIER-PROTEIN] DEHYDRATASE"/>
    <property type="match status" value="1"/>
</dbReference>
<dbReference type="Pfam" id="PF07977">
    <property type="entry name" value="FabA"/>
    <property type="match status" value="1"/>
</dbReference>
<dbReference type="STRING" id="96561.Dole_2841"/>
<dbReference type="InterPro" id="IPR013114">
    <property type="entry name" value="FabA_FabZ"/>
</dbReference>
<proteinExistence type="predicted"/>
<sequence>METIDIGTILNILPQRYPFLMIDRVLEVVPNRQIRVLKNVFAAEPWAAGHFPGNPVMPGVLIVEAMCQAGGLLIGLSRQDTPVGGVRYLTGLDRVRFRKKVVPGDALILCAAIVKEKLNTIKIDAFAEVDGVHVAEAQIMASLQPSETDA</sequence>
<dbReference type="SUPFAM" id="SSF54637">
    <property type="entry name" value="Thioesterase/thiol ester dehydrase-isomerase"/>
    <property type="match status" value="1"/>
</dbReference>
<dbReference type="CDD" id="cd01288">
    <property type="entry name" value="FabZ"/>
    <property type="match status" value="1"/>
</dbReference>
<comment type="function">
    <text evidence="8">Involved in unsaturated fatty acids biosynthesis. Catalyzes the dehydration of short chain beta-hydroxyacyl-ACPs and long chain saturated and unsaturated beta-hydroxyacyl-ACPs.</text>
</comment>
<protein>
    <recommendedName>
        <fullName evidence="2">3-hydroxyacyl-[acyl-carrier-protein] dehydratase</fullName>
        <ecNumber evidence="2">4.2.1.59</ecNumber>
    </recommendedName>
</protein>
<name>A8ZYB9_DESOH</name>
<dbReference type="Gene3D" id="3.10.129.10">
    <property type="entry name" value="Hotdog Thioesterase"/>
    <property type="match status" value="1"/>
</dbReference>
<dbReference type="Proteomes" id="UP000008561">
    <property type="component" value="Chromosome"/>
</dbReference>
<keyword evidence="10" id="KW-1185">Reference proteome</keyword>
<evidence type="ECO:0000313" key="9">
    <source>
        <dbReference type="EMBL" id="ABW68644.1"/>
    </source>
</evidence>
<organism evidence="9 10">
    <name type="scientific">Desulfosudis oleivorans (strain DSM 6200 / JCM 39069 / Hxd3)</name>
    <name type="common">Desulfococcus oleovorans</name>
    <dbReference type="NCBI Taxonomy" id="96561"/>
    <lineage>
        <taxon>Bacteria</taxon>
        <taxon>Pseudomonadati</taxon>
        <taxon>Thermodesulfobacteriota</taxon>
        <taxon>Desulfobacteria</taxon>
        <taxon>Desulfobacterales</taxon>
        <taxon>Desulfosudaceae</taxon>
        <taxon>Desulfosudis</taxon>
    </lineage>
</organism>